<proteinExistence type="predicted"/>
<dbReference type="CDD" id="cd00093">
    <property type="entry name" value="HTH_XRE"/>
    <property type="match status" value="1"/>
</dbReference>
<comment type="caution">
    <text evidence="2">The sequence shown here is derived from an EMBL/GenBank/DDBJ whole genome shotgun (WGS) entry which is preliminary data.</text>
</comment>
<feature type="domain" description="HTH cro/C1-type" evidence="1">
    <location>
        <begin position="7"/>
        <end position="53"/>
    </location>
</feature>
<gene>
    <name evidence="2" type="ORF">EFL26_08970</name>
</gene>
<dbReference type="InterPro" id="IPR001387">
    <property type="entry name" value="Cro/C1-type_HTH"/>
</dbReference>
<dbReference type="Proteomes" id="UP000279994">
    <property type="component" value="Unassembled WGS sequence"/>
</dbReference>
<protein>
    <submittedName>
        <fullName evidence="2">XRE family transcriptional regulator</fullName>
    </submittedName>
</protein>
<dbReference type="InterPro" id="IPR010982">
    <property type="entry name" value="Lambda_DNA-bd_dom_sf"/>
</dbReference>
<dbReference type="OrthoDB" id="9803128at2"/>
<name>A0A3N0GS63_9ACTN</name>
<dbReference type="RefSeq" id="WP_123222556.1">
    <property type="nucleotide sequence ID" value="NZ_RJSF01000030.1"/>
</dbReference>
<sequence>MSSKTVIEVARRAAGLSQRRLAEIARTQQSSISEYERRRKSPTLDVVERLLDAADHELIAKPMVFWDLVEDADVGSFWVPDKLWSVPVPNCFAKVQAFKYVFPPEATQDWTEFVRTWDLSKEEERIDYYELVVQHGMDKMVEDSVDGVLLIQAWPQMTLPSAVRRAWQPLIDEATRTHDGPPLDPDGVSEWMAGEVKLGWPLPKRWRGAVPRSSSVT</sequence>
<dbReference type="SUPFAM" id="SSF47413">
    <property type="entry name" value="lambda repressor-like DNA-binding domains"/>
    <property type="match status" value="1"/>
</dbReference>
<reference evidence="2 3" key="1">
    <citation type="submission" date="2018-11" db="EMBL/GenBank/DDBJ databases">
        <authorList>
            <person name="Li F."/>
        </authorList>
    </citation>
    <scope>NUCLEOTIDE SEQUENCE [LARGE SCALE GENOMIC DNA]</scope>
    <source>
        <strain evidence="2 3">Gsoil 818</strain>
    </source>
</reference>
<dbReference type="EMBL" id="RJSF01000030">
    <property type="protein sequence ID" value="RNM15317.1"/>
    <property type="molecule type" value="Genomic_DNA"/>
</dbReference>
<dbReference type="Pfam" id="PF13560">
    <property type="entry name" value="HTH_31"/>
    <property type="match status" value="1"/>
</dbReference>
<evidence type="ECO:0000259" key="1">
    <source>
        <dbReference type="PROSITE" id="PS50943"/>
    </source>
</evidence>
<organism evidence="2 3">
    <name type="scientific">Nocardioides pocheonensis</name>
    <dbReference type="NCBI Taxonomy" id="661485"/>
    <lineage>
        <taxon>Bacteria</taxon>
        <taxon>Bacillati</taxon>
        <taxon>Actinomycetota</taxon>
        <taxon>Actinomycetes</taxon>
        <taxon>Propionibacteriales</taxon>
        <taxon>Nocardioidaceae</taxon>
        <taxon>Nocardioides</taxon>
    </lineage>
</organism>
<dbReference type="GO" id="GO:0003677">
    <property type="term" value="F:DNA binding"/>
    <property type="evidence" value="ECO:0007669"/>
    <property type="project" value="InterPro"/>
</dbReference>
<dbReference type="SMART" id="SM00530">
    <property type="entry name" value="HTH_XRE"/>
    <property type="match status" value="1"/>
</dbReference>
<dbReference type="Gene3D" id="1.10.260.40">
    <property type="entry name" value="lambda repressor-like DNA-binding domains"/>
    <property type="match status" value="1"/>
</dbReference>
<evidence type="ECO:0000313" key="3">
    <source>
        <dbReference type="Proteomes" id="UP000279994"/>
    </source>
</evidence>
<dbReference type="AlphaFoldDB" id="A0A3N0GS63"/>
<keyword evidence="3" id="KW-1185">Reference proteome</keyword>
<accession>A0A3N0GS63</accession>
<evidence type="ECO:0000313" key="2">
    <source>
        <dbReference type="EMBL" id="RNM15317.1"/>
    </source>
</evidence>
<dbReference type="PROSITE" id="PS50943">
    <property type="entry name" value="HTH_CROC1"/>
    <property type="match status" value="1"/>
</dbReference>